<dbReference type="Proteomes" id="UP000315759">
    <property type="component" value="Unassembled WGS sequence"/>
</dbReference>
<organism evidence="1 2">
    <name type="scientific">Mycolicibacterium hodleri</name>
    <dbReference type="NCBI Taxonomy" id="49897"/>
    <lineage>
        <taxon>Bacteria</taxon>
        <taxon>Bacillati</taxon>
        <taxon>Actinomycetota</taxon>
        <taxon>Actinomycetes</taxon>
        <taxon>Mycobacteriales</taxon>
        <taxon>Mycobacteriaceae</taxon>
        <taxon>Mycolicibacterium</taxon>
    </lineage>
</organism>
<reference evidence="1 2" key="1">
    <citation type="submission" date="2018-10" db="EMBL/GenBank/DDBJ databases">
        <title>Draft genome of Mycobacterium hodleri strain B.</title>
        <authorList>
            <person name="Amande T.J."/>
            <person name="Mcgenity T.J."/>
        </authorList>
    </citation>
    <scope>NUCLEOTIDE SEQUENCE [LARGE SCALE GENOMIC DNA]</scope>
    <source>
        <strain evidence="1 2">B</strain>
    </source>
</reference>
<sequence>MSTNATALDKRLKRFATKVAERIDDTVAALQSAAHEAQTSDGAGATKLSHFVDATCRLLEQRSDDDVLAGAGYAVDAAAQSCAPAMIWWVRRGGSLVERSHSVDPEADSFYDYAAMRWFKAAKTDCGPTLSGPFIDTWGSDDYTVTVSVPVAVDGQSWGVFAADVDVRRFIDALAADLRAMRAPVALVNEADRVVVSTVPSLSTGLPIRPRGMRDDHAVERRRHPVSTYGWSVVVLDD</sequence>
<evidence type="ECO:0000313" key="1">
    <source>
        <dbReference type="EMBL" id="TQR83899.1"/>
    </source>
</evidence>
<proteinExistence type="predicted"/>
<dbReference type="AlphaFoldDB" id="A0A544VV94"/>
<gene>
    <name evidence="1" type="ORF">D8S82_24475</name>
</gene>
<evidence type="ECO:0000313" key="2">
    <source>
        <dbReference type="Proteomes" id="UP000315759"/>
    </source>
</evidence>
<dbReference type="EMBL" id="VIFX01000037">
    <property type="protein sequence ID" value="TQR83899.1"/>
    <property type="molecule type" value="Genomic_DNA"/>
</dbReference>
<name>A0A544VV94_9MYCO</name>
<dbReference type="CDD" id="cd12913">
    <property type="entry name" value="PDC1_MCP_like"/>
    <property type="match status" value="1"/>
</dbReference>
<accession>A0A544VV94</accession>
<evidence type="ECO:0008006" key="3">
    <source>
        <dbReference type="Google" id="ProtNLM"/>
    </source>
</evidence>
<dbReference type="RefSeq" id="WP_142554588.1">
    <property type="nucleotide sequence ID" value="NZ_VIFX01000037.1"/>
</dbReference>
<protein>
    <recommendedName>
        <fullName evidence="3">Cache domain-containing protein</fullName>
    </recommendedName>
</protein>
<comment type="caution">
    <text evidence="1">The sequence shown here is derived from an EMBL/GenBank/DDBJ whole genome shotgun (WGS) entry which is preliminary data.</text>
</comment>
<dbReference type="Pfam" id="PF22673">
    <property type="entry name" value="MCP-like_PDC_1"/>
    <property type="match status" value="1"/>
</dbReference>
<dbReference type="Gene3D" id="3.30.450.20">
    <property type="entry name" value="PAS domain"/>
    <property type="match status" value="1"/>
</dbReference>
<keyword evidence="2" id="KW-1185">Reference proteome</keyword>